<dbReference type="OrthoDB" id="2564882at2759"/>
<accession>A0A427YCX8</accession>
<feature type="region of interest" description="Disordered" evidence="1">
    <location>
        <begin position="119"/>
        <end position="150"/>
    </location>
</feature>
<dbReference type="EMBL" id="RSCD01000015">
    <property type="protein sequence ID" value="RSH88922.1"/>
    <property type="molecule type" value="Genomic_DNA"/>
</dbReference>
<dbReference type="Proteomes" id="UP000279259">
    <property type="component" value="Unassembled WGS sequence"/>
</dbReference>
<evidence type="ECO:0000313" key="2">
    <source>
        <dbReference type="EMBL" id="RSH88922.1"/>
    </source>
</evidence>
<keyword evidence="3" id="KW-1185">Reference proteome</keyword>
<proteinExistence type="predicted"/>
<dbReference type="AlphaFoldDB" id="A0A427YCX8"/>
<protein>
    <submittedName>
        <fullName evidence="2">Uncharacterized protein</fullName>
    </submittedName>
</protein>
<feature type="compositionally biased region" description="Low complexity" evidence="1">
    <location>
        <begin position="269"/>
        <end position="279"/>
    </location>
</feature>
<sequence length="377" mass="40298">MPLEVSPIPFQNQQLPYTPRFVPPELEGIGPEGMVGFPAGSVARGPASAAASAIIPPTPGGVAGPHHAIPALPDAGYTAPTIPAARPASMVEGRLPNSGGWFHAPSVYGGASVYGGGTAAHSPQSIQGVGGWGGTSMPSPRRPPGDFQESTSTIALGHLHPHHHHAHESELGSEELAPFTEHGASSVFLRRTRRAGAGTLQGRKHSNRTHARDAMSDSESAPTSHRHHSHLAPPEANSDHEHHHEHHHPHSEHHRHRHRSTSQVPPPNRARAPSPSPSSEYSRDALTVPHRRRAVSLQQFDAPHPHPYAYQTPSVAGIGPVEMYDDGASVAASHMTFMDGSVAGRVSQYGLPKYAHHPKADYRRFCVQRGNADVFLD</sequence>
<comment type="caution">
    <text evidence="2">The sequence shown here is derived from an EMBL/GenBank/DDBJ whole genome shotgun (WGS) entry which is preliminary data.</text>
</comment>
<evidence type="ECO:0000313" key="3">
    <source>
        <dbReference type="Proteomes" id="UP000279259"/>
    </source>
</evidence>
<name>A0A427YCX8_9TREE</name>
<feature type="compositionally biased region" description="Basic residues" evidence="1">
    <location>
        <begin position="243"/>
        <end position="260"/>
    </location>
</feature>
<feature type="region of interest" description="Disordered" evidence="1">
    <location>
        <begin position="196"/>
        <end position="285"/>
    </location>
</feature>
<reference evidence="2 3" key="1">
    <citation type="submission" date="2018-11" db="EMBL/GenBank/DDBJ databases">
        <title>Genome sequence of Saitozyma podzolica DSM 27192.</title>
        <authorList>
            <person name="Aliyu H."/>
            <person name="Gorte O."/>
            <person name="Ochsenreither K."/>
        </authorList>
    </citation>
    <scope>NUCLEOTIDE SEQUENCE [LARGE SCALE GENOMIC DNA]</scope>
    <source>
        <strain evidence="2 3">DSM 27192</strain>
    </source>
</reference>
<evidence type="ECO:0000256" key="1">
    <source>
        <dbReference type="SAM" id="MobiDB-lite"/>
    </source>
</evidence>
<gene>
    <name evidence="2" type="ORF">EHS25_002584</name>
</gene>
<organism evidence="2 3">
    <name type="scientific">Saitozyma podzolica</name>
    <dbReference type="NCBI Taxonomy" id="1890683"/>
    <lineage>
        <taxon>Eukaryota</taxon>
        <taxon>Fungi</taxon>
        <taxon>Dikarya</taxon>
        <taxon>Basidiomycota</taxon>
        <taxon>Agaricomycotina</taxon>
        <taxon>Tremellomycetes</taxon>
        <taxon>Tremellales</taxon>
        <taxon>Trimorphomycetaceae</taxon>
        <taxon>Saitozyma</taxon>
    </lineage>
</organism>